<evidence type="ECO:0000313" key="19">
    <source>
        <dbReference type="Proteomes" id="UP000008332"/>
    </source>
</evidence>
<feature type="transmembrane region" description="Helical" evidence="15">
    <location>
        <begin position="144"/>
        <end position="163"/>
    </location>
</feature>
<evidence type="ECO:0000256" key="10">
    <source>
        <dbReference type="ARBA" id="ARBA00022842"/>
    </source>
</evidence>
<comment type="similarity">
    <text evidence="2 15">Belongs to the cation transport ATPase (P-type) (TC 3.A.3) family. Type IB subfamily.</text>
</comment>
<dbReference type="KEGG" id="rfr:Rfer_1927"/>
<dbReference type="PANTHER" id="PTHR43520">
    <property type="entry name" value="ATP7, ISOFORM B"/>
    <property type="match status" value="1"/>
</dbReference>
<dbReference type="OrthoDB" id="8552908at2"/>
<dbReference type="NCBIfam" id="TIGR01494">
    <property type="entry name" value="ATPase_P-type"/>
    <property type="match status" value="2"/>
</dbReference>
<evidence type="ECO:0000256" key="9">
    <source>
        <dbReference type="ARBA" id="ARBA00022840"/>
    </source>
</evidence>
<dbReference type="EMBL" id="CP000267">
    <property type="protein sequence ID" value="ABD69653.1"/>
    <property type="molecule type" value="Genomic_DNA"/>
</dbReference>
<feature type="transmembrane region" description="Helical" evidence="15">
    <location>
        <begin position="733"/>
        <end position="749"/>
    </location>
</feature>
<dbReference type="InterPro" id="IPR027256">
    <property type="entry name" value="P-typ_ATPase_IB"/>
</dbReference>
<dbReference type="GO" id="GO:0005507">
    <property type="term" value="F:copper ion binding"/>
    <property type="evidence" value="ECO:0007669"/>
    <property type="project" value="TreeGrafter"/>
</dbReference>
<dbReference type="CDD" id="cd02079">
    <property type="entry name" value="P-type_ATPase_HM"/>
    <property type="match status" value="1"/>
</dbReference>
<dbReference type="NCBIfam" id="TIGR01511">
    <property type="entry name" value="ATPase-IB1_Cu"/>
    <property type="match status" value="1"/>
</dbReference>
<dbReference type="InterPro" id="IPR059000">
    <property type="entry name" value="ATPase_P-type_domA"/>
</dbReference>
<feature type="transmembrane region" description="Helical" evidence="15">
    <location>
        <begin position="402"/>
        <end position="419"/>
    </location>
</feature>
<dbReference type="PANTHER" id="PTHR43520:SF5">
    <property type="entry name" value="CATION-TRANSPORTING P-TYPE ATPASE-RELATED"/>
    <property type="match status" value="1"/>
</dbReference>
<dbReference type="CDD" id="cd00371">
    <property type="entry name" value="HMA"/>
    <property type="match status" value="1"/>
</dbReference>
<dbReference type="InterPro" id="IPR023214">
    <property type="entry name" value="HAD_sf"/>
</dbReference>
<keyword evidence="6 15" id="KW-0812">Transmembrane</keyword>
<evidence type="ECO:0000256" key="16">
    <source>
        <dbReference type="SAM" id="MobiDB-lite"/>
    </source>
</evidence>
<comment type="subcellular location">
    <subcellularLocation>
        <location evidence="1">Cell membrane</location>
        <topology evidence="1">Multi-pass membrane protein</topology>
    </subcellularLocation>
</comment>
<feature type="transmembrane region" description="Helical" evidence="15">
    <location>
        <begin position="245"/>
        <end position="263"/>
    </location>
</feature>
<evidence type="ECO:0000256" key="1">
    <source>
        <dbReference type="ARBA" id="ARBA00004651"/>
    </source>
</evidence>
<dbReference type="Pfam" id="PF00702">
    <property type="entry name" value="Hydrolase"/>
    <property type="match status" value="1"/>
</dbReference>
<keyword evidence="12 15" id="KW-1133">Transmembrane helix</keyword>
<dbReference type="Gene3D" id="2.70.150.10">
    <property type="entry name" value="Calcium-transporting ATPase, cytoplasmic transduction domain A"/>
    <property type="match status" value="1"/>
</dbReference>
<name>Q21X50_ALBFT</name>
<organism evidence="18 19">
    <name type="scientific">Albidiferax ferrireducens (strain ATCC BAA-621 / DSM 15236 / T118)</name>
    <name type="common">Rhodoferax ferrireducens</name>
    <dbReference type="NCBI Taxonomy" id="338969"/>
    <lineage>
        <taxon>Bacteria</taxon>
        <taxon>Pseudomonadati</taxon>
        <taxon>Pseudomonadota</taxon>
        <taxon>Betaproteobacteria</taxon>
        <taxon>Burkholderiales</taxon>
        <taxon>Comamonadaceae</taxon>
        <taxon>Rhodoferax</taxon>
    </lineage>
</organism>
<dbReference type="InterPro" id="IPR008250">
    <property type="entry name" value="ATPase_P-typ_transduc_dom_A_sf"/>
</dbReference>
<dbReference type="InterPro" id="IPR036163">
    <property type="entry name" value="HMA_dom_sf"/>
</dbReference>
<feature type="transmembrane region" description="Helical" evidence="15">
    <location>
        <begin position="183"/>
        <end position="201"/>
    </location>
</feature>
<dbReference type="GO" id="GO:0005886">
    <property type="term" value="C:plasma membrane"/>
    <property type="evidence" value="ECO:0007669"/>
    <property type="project" value="UniProtKB-SubCell"/>
</dbReference>
<feature type="transmembrane region" description="Helical" evidence="15">
    <location>
        <begin position="425"/>
        <end position="456"/>
    </location>
</feature>
<dbReference type="AlphaFoldDB" id="Q21X50"/>
<reference evidence="19" key="1">
    <citation type="submission" date="2006-02" db="EMBL/GenBank/DDBJ databases">
        <title>Complete sequence of chromosome of Rhodoferax ferrireducens DSM 15236.</title>
        <authorList>
            <person name="Copeland A."/>
            <person name="Lucas S."/>
            <person name="Lapidus A."/>
            <person name="Barry K."/>
            <person name="Detter J.C."/>
            <person name="Glavina del Rio T."/>
            <person name="Hammon N."/>
            <person name="Israni S."/>
            <person name="Pitluck S."/>
            <person name="Brettin T."/>
            <person name="Bruce D."/>
            <person name="Han C."/>
            <person name="Tapia R."/>
            <person name="Gilna P."/>
            <person name="Kiss H."/>
            <person name="Schmutz J."/>
            <person name="Larimer F."/>
            <person name="Land M."/>
            <person name="Kyrpides N."/>
            <person name="Ivanova N."/>
            <person name="Richardson P."/>
        </authorList>
    </citation>
    <scope>NUCLEOTIDE SEQUENCE [LARGE SCALE GENOMIC DNA]</scope>
    <source>
        <strain evidence="19">ATCC BAA-621 / DSM 15236 / T118</strain>
    </source>
</reference>
<proteinExistence type="inferred from homology"/>
<evidence type="ECO:0000313" key="18">
    <source>
        <dbReference type="EMBL" id="ABD69653.1"/>
    </source>
</evidence>
<dbReference type="InterPro" id="IPR006121">
    <property type="entry name" value="HMA_dom"/>
</dbReference>
<evidence type="ECO:0000256" key="11">
    <source>
        <dbReference type="ARBA" id="ARBA00022967"/>
    </source>
</evidence>
<dbReference type="eggNOG" id="COG2608">
    <property type="taxonomic scope" value="Bacteria"/>
</dbReference>
<keyword evidence="3" id="KW-0813">Transport</keyword>
<dbReference type="Pfam" id="PF00122">
    <property type="entry name" value="E1-E2_ATPase"/>
    <property type="match status" value="1"/>
</dbReference>
<dbReference type="NCBIfam" id="TIGR01525">
    <property type="entry name" value="ATPase-IB_hvy"/>
    <property type="match status" value="1"/>
</dbReference>
<dbReference type="GO" id="GO:0016887">
    <property type="term" value="F:ATP hydrolysis activity"/>
    <property type="evidence" value="ECO:0007669"/>
    <property type="project" value="InterPro"/>
</dbReference>
<evidence type="ECO:0000256" key="3">
    <source>
        <dbReference type="ARBA" id="ARBA00022448"/>
    </source>
</evidence>
<dbReference type="InterPro" id="IPR036412">
    <property type="entry name" value="HAD-like_sf"/>
</dbReference>
<keyword evidence="13" id="KW-0406">Ion transport</keyword>
<dbReference type="STRING" id="338969.Rfer_1927"/>
<evidence type="ECO:0000256" key="4">
    <source>
        <dbReference type="ARBA" id="ARBA00022475"/>
    </source>
</evidence>
<keyword evidence="14 15" id="KW-0472">Membrane</keyword>
<feature type="compositionally biased region" description="Low complexity" evidence="16">
    <location>
        <begin position="1"/>
        <end position="12"/>
    </location>
</feature>
<evidence type="ECO:0000256" key="5">
    <source>
        <dbReference type="ARBA" id="ARBA00022553"/>
    </source>
</evidence>
<dbReference type="RefSeq" id="WP_011464221.1">
    <property type="nucleotide sequence ID" value="NC_007908.1"/>
</dbReference>
<keyword evidence="4 15" id="KW-1003">Cell membrane</keyword>
<dbReference type="GO" id="GO:0043682">
    <property type="term" value="F:P-type divalent copper transporter activity"/>
    <property type="evidence" value="ECO:0007669"/>
    <property type="project" value="TreeGrafter"/>
</dbReference>
<keyword evidence="9 15" id="KW-0067">ATP-binding</keyword>
<feature type="domain" description="HMA" evidence="17">
    <location>
        <begin position="60"/>
        <end position="126"/>
    </location>
</feature>
<keyword evidence="19" id="KW-1185">Reference proteome</keyword>
<feature type="region of interest" description="Disordered" evidence="16">
    <location>
        <begin position="1"/>
        <end position="32"/>
    </location>
</feature>
<accession>Q21X50</accession>
<keyword evidence="10" id="KW-0460">Magnesium</keyword>
<evidence type="ECO:0000256" key="8">
    <source>
        <dbReference type="ARBA" id="ARBA00022741"/>
    </source>
</evidence>
<evidence type="ECO:0000256" key="14">
    <source>
        <dbReference type="ARBA" id="ARBA00023136"/>
    </source>
</evidence>
<dbReference type="eggNOG" id="COG2217">
    <property type="taxonomic scope" value="Bacteria"/>
</dbReference>
<dbReference type="Proteomes" id="UP000008332">
    <property type="component" value="Chromosome"/>
</dbReference>
<evidence type="ECO:0000256" key="15">
    <source>
        <dbReference type="RuleBase" id="RU362081"/>
    </source>
</evidence>
<dbReference type="SUPFAM" id="SSF55008">
    <property type="entry name" value="HMA, heavy metal-associated domain"/>
    <property type="match status" value="1"/>
</dbReference>
<keyword evidence="5" id="KW-0597">Phosphoprotein</keyword>
<keyword evidence="11" id="KW-1278">Translocase</keyword>
<dbReference type="HOGENOM" id="CLU_001771_0_3_4"/>
<dbReference type="PROSITE" id="PS00154">
    <property type="entry name" value="ATPASE_E1_E2"/>
    <property type="match status" value="1"/>
</dbReference>
<dbReference type="Pfam" id="PF00403">
    <property type="entry name" value="HMA"/>
    <property type="match status" value="1"/>
</dbReference>
<dbReference type="GO" id="GO:0005524">
    <property type="term" value="F:ATP binding"/>
    <property type="evidence" value="ECO:0007669"/>
    <property type="project" value="UniProtKB-UniRule"/>
</dbReference>
<dbReference type="InterPro" id="IPR001757">
    <property type="entry name" value="P_typ_ATPase"/>
</dbReference>
<dbReference type="InterPro" id="IPR023299">
    <property type="entry name" value="ATPase_P-typ_cyto_dom_N"/>
</dbReference>
<dbReference type="PROSITE" id="PS50846">
    <property type="entry name" value="HMA_2"/>
    <property type="match status" value="1"/>
</dbReference>
<evidence type="ECO:0000256" key="2">
    <source>
        <dbReference type="ARBA" id="ARBA00006024"/>
    </source>
</evidence>
<keyword evidence="8 15" id="KW-0547">Nucleotide-binding</keyword>
<evidence type="ECO:0000259" key="17">
    <source>
        <dbReference type="PROSITE" id="PS50846"/>
    </source>
</evidence>
<dbReference type="Gene3D" id="3.30.70.100">
    <property type="match status" value="1"/>
</dbReference>
<dbReference type="GO" id="GO:0055070">
    <property type="term" value="P:copper ion homeostasis"/>
    <property type="evidence" value="ECO:0007669"/>
    <property type="project" value="TreeGrafter"/>
</dbReference>
<dbReference type="SUPFAM" id="SSF81665">
    <property type="entry name" value="Calcium ATPase, transmembrane domain M"/>
    <property type="match status" value="1"/>
</dbReference>
<dbReference type="SUPFAM" id="SSF56784">
    <property type="entry name" value="HAD-like"/>
    <property type="match status" value="1"/>
</dbReference>
<dbReference type="Gene3D" id="3.40.1110.10">
    <property type="entry name" value="Calcium-transporting ATPase, cytoplasmic domain N"/>
    <property type="match status" value="1"/>
</dbReference>
<feature type="transmembrane region" description="Helical" evidence="15">
    <location>
        <begin position="213"/>
        <end position="233"/>
    </location>
</feature>
<dbReference type="InterPro" id="IPR023298">
    <property type="entry name" value="ATPase_P-typ_TM_dom_sf"/>
</dbReference>
<keyword evidence="7 15" id="KW-0479">Metal-binding</keyword>
<evidence type="ECO:0000256" key="13">
    <source>
        <dbReference type="ARBA" id="ARBA00023065"/>
    </source>
</evidence>
<dbReference type="PRINTS" id="PR00119">
    <property type="entry name" value="CATATPASE"/>
</dbReference>
<dbReference type="InterPro" id="IPR018303">
    <property type="entry name" value="ATPase_P-typ_P_site"/>
</dbReference>
<evidence type="ECO:0000256" key="7">
    <source>
        <dbReference type="ARBA" id="ARBA00022723"/>
    </source>
</evidence>
<sequence>MSIASPAVAVAAPPVPINPDDSSPAQAPGSEAAVERLRLLDDPQEWSAFSRPDVKRANYWESNILIEGMHCAACALTLEDALLGVPGVVTADVSAGSHRARVVWSADAVRPSDWMGAVQAAGYRAVPANDAFARERRKTEARKALWRLLVAGLCMMQVMMYAYPAYVAEPGDLTAEMEQLLRWASWVLTLPVVLFSCGPFFGSAMRDVLHRRISMDLPVALGMLITFAVSTAGTFEPLGIFGREVYFDSLTMFVFFLLSGRWLELRLRDRTAGALEVLMNRLPDSVARRAGDGTYERVPVRRLVAGDVMRILPGETFPADGVVLQGETTVDEALLTGESRPVARGVGAAVIAGSHNLSTVVQVRVERLGHQTRFAQIVALMESASTTKPPIARLADRIAKPFLLAVLLAAGLAAAFWWGRGPGHALMVAVAVLVVTCPCALSLATPAAMLAAAGTLARRGVLVRRLEAFEALAAIDTVVFDKTGTLTRDAMVLGDVQTRAGVAPEQALAMAATLAHYSLHPVSRALVLAAVGAASSAPWQAEGVRELAGAGVSGRVRSDSAGGAPIELRLGSADFCGVEIARPDTLQACLSDAQGWLATFEFHEDLRSDAIATVAALQGAGIAVHLLSGDSLSAAARVAAQVGITAFKGACSPQDKLDFLRSAQQQGHRVAVVGDGLNDGPVLAGAHVSFAFGQAVPLAQAQADFIVLGDQIGAVAQALSLARRTLRVVRQNLWWAAGYNAVCVPLAMVGWMPAWLAGLGMGMSSLLVVLNALRLSYGAKPAKTPLPCHDLAGVQ</sequence>
<dbReference type="Gene3D" id="3.40.50.1000">
    <property type="entry name" value="HAD superfamily/HAD-like"/>
    <property type="match status" value="1"/>
</dbReference>
<evidence type="ECO:0000256" key="6">
    <source>
        <dbReference type="ARBA" id="ARBA00022692"/>
    </source>
</evidence>
<dbReference type="SUPFAM" id="SSF81653">
    <property type="entry name" value="Calcium ATPase, transduction domain A"/>
    <property type="match status" value="1"/>
</dbReference>
<gene>
    <name evidence="18" type="ordered locus">Rfer_1927</name>
</gene>
<evidence type="ECO:0000256" key="12">
    <source>
        <dbReference type="ARBA" id="ARBA00022989"/>
    </source>
</evidence>
<protein>
    <submittedName>
        <fullName evidence="18">Heavy metal translocating P-type ATPase</fullName>
    </submittedName>
</protein>